<keyword evidence="2 4" id="KW-0324">Glycolysis</keyword>
<feature type="active site" description="Tele-phosphohistidine intermediate" evidence="4 5">
    <location>
        <position position="9"/>
    </location>
</feature>
<dbReference type="PANTHER" id="PTHR11931">
    <property type="entry name" value="PHOSPHOGLYCERATE MUTASE"/>
    <property type="match status" value="1"/>
</dbReference>
<evidence type="ECO:0000313" key="7">
    <source>
        <dbReference type="EMBL" id="OGZ27689.1"/>
    </source>
</evidence>
<evidence type="ECO:0000256" key="1">
    <source>
        <dbReference type="ARBA" id="ARBA00006717"/>
    </source>
</evidence>
<dbReference type="UniPathway" id="UPA00109">
    <property type="reaction ID" value="UER00186"/>
</dbReference>
<dbReference type="STRING" id="1801677.A2365_03530"/>
<evidence type="ECO:0000256" key="6">
    <source>
        <dbReference type="PIRSR" id="PIRSR613078-2"/>
    </source>
</evidence>
<dbReference type="AlphaFoldDB" id="A0A1G2EPJ2"/>
<feature type="binding site" evidence="6">
    <location>
        <begin position="8"/>
        <end position="15"/>
    </location>
    <ligand>
        <name>substrate</name>
    </ligand>
</feature>
<evidence type="ECO:0000256" key="4">
    <source>
        <dbReference type="HAMAP-Rule" id="MF_01039"/>
    </source>
</evidence>
<dbReference type="EMBL" id="MHMM01000004">
    <property type="protein sequence ID" value="OGZ27689.1"/>
    <property type="molecule type" value="Genomic_DNA"/>
</dbReference>
<feature type="binding site" evidence="4 6">
    <location>
        <position position="120"/>
    </location>
    <ligand>
        <name>substrate</name>
    </ligand>
</feature>
<evidence type="ECO:0000256" key="2">
    <source>
        <dbReference type="ARBA" id="ARBA00023152"/>
    </source>
</evidence>
<comment type="catalytic activity">
    <reaction evidence="4">
        <text>(2R)-2-phosphoglycerate = (2R)-3-phosphoglycerate</text>
        <dbReference type="Rhea" id="RHEA:15901"/>
        <dbReference type="ChEBI" id="CHEBI:58272"/>
        <dbReference type="ChEBI" id="CHEBI:58289"/>
        <dbReference type="EC" id="5.4.2.11"/>
    </reaction>
</comment>
<protein>
    <recommendedName>
        <fullName evidence="4">2,3-bisphosphoglycerate-dependent phosphoglycerate mutase</fullName>
        <shortName evidence="4">BPG-dependent PGAM</shortName>
        <shortName evidence="4">PGAM</shortName>
        <shortName evidence="4">Phosphoglyceromutase</shortName>
        <shortName evidence="4">dPGM</shortName>
        <ecNumber evidence="4">5.4.2.11</ecNumber>
    </recommendedName>
</protein>
<dbReference type="SUPFAM" id="SSF53254">
    <property type="entry name" value="Phosphoglycerate mutase-like"/>
    <property type="match status" value="1"/>
</dbReference>
<accession>A0A1G2EPJ2</accession>
<comment type="pathway">
    <text evidence="4">Carbohydrate degradation; glycolysis; pyruvate from D-glyceraldehyde 3-phosphate: step 3/5.</text>
</comment>
<dbReference type="InterPro" id="IPR013078">
    <property type="entry name" value="His_Pase_superF_clade-1"/>
</dbReference>
<feature type="binding site" evidence="4 6">
    <location>
        <begin position="109"/>
        <end position="112"/>
    </location>
    <ligand>
        <name>substrate</name>
    </ligand>
</feature>
<feature type="active site" description="Proton donor/acceptor" evidence="4 5">
    <location>
        <position position="109"/>
    </location>
</feature>
<dbReference type="GO" id="GO:0006096">
    <property type="term" value="P:glycolytic process"/>
    <property type="evidence" value="ECO:0007669"/>
    <property type="project" value="UniProtKB-UniRule"/>
</dbReference>
<proteinExistence type="inferred from homology"/>
<gene>
    <name evidence="4" type="primary">gpmA</name>
    <name evidence="7" type="ORF">A2365_03530</name>
</gene>
<dbReference type="GO" id="GO:0004619">
    <property type="term" value="F:phosphoglycerate mutase activity"/>
    <property type="evidence" value="ECO:0007669"/>
    <property type="project" value="UniProtKB-UniRule"/>
</dbReference>
<organism evidence="7 8">
    <name type="scientific">Candidatus Nealsonbacteria bacterium RIFOXYB1_FULL_40_15</name>
    <dbReference type="NCBI Taxonomy" id="1801677"/>
    <lineage>
        <taxon>Bacteria</taxon>
        <taxon>Candidatus Nealsoniibacteriota</taxon>
    </lineage>
</organism>
<sequence>MSKLFLLRHLKSQWNEENRFTGWVDVPLAKNQGNRAKICSEEIFKNRIDAIYSSSLFRNMDTVAEILEKNNQKYPIFIHFNKGKMKSWGKFTDLNNNDVPVYVTEKLNERFYGKLQGLDKKETIEKYGEEKVRFWRRSYNVRPPGGESLRDVFKRTIPFYKKHVEKDLMNSKNILVVSSHNSLRAIVKYIEKIPDKDIINLEIAFGGLIEYNFDGKLNLKEKKINEMAL</sequence>
<dbReference type="EC" id="5.4.2.11" evidence="4"/>
<comment type="caution">
    <text evidence="4">Lacks conserved residue(s) required for the propagation of feature annotation.</text>
</comment>
<dbReference type="Pfam" id="PF00300">
    <property type="entry name" value="His_Phos_1"/>
    <property type="match status" value="2"/>
</dbReference>
<comment type="caution">
    <text evidence="7">The sequence shown here is derived from an EMBL/GenBank/DDBJ whole genome shotgun (WGS) entry which is preliminary data.</text>
</comment>
<dbReference type="GO" id="GO:0006094">
    <property type="term" value="P:gluconeogenesis"/>
    <property type="evidence" value="ECO:0007669"/>
    <property type="project" value="UniProtKB-UniRule"/>
</dbReference>
<evidence type="ECO:0000256" key="3">
    <source>
        <dbReference type="ARBA" id="ARBA00023235"/>
    </source>
</evidence>
<dbReference type="HAMAP" id="MF_01039">
    <property type="entry name" value="PGAM_GpmA"/>
    <property type="match status" value="1"/>
</dbReference>
<dbReference type="Gene3D" id="3.40.50.1240">
    <property type="entry name" value="Phosphoglycerate mutase-like"/>
    <property type="match status" value="1"/>
</dbReference>
<evidence type="ECO:0000256" key="5">
    <source>
        <dbReference type="PIRSR" id="PIRSR613078-1"/>
    </source>
</evidence>
<keyword evidence="4" id="KW-0312">Gluconeogenesis</keyword>
<name>A0A1G2EPJ2_9BACT</name>
<dbReference type="Proteomes" id="UP000177740">
    <property type="component" value="Unassembled WGS sequence"/>
</dbReference>
<evidence type="ECO:0000313" key="8">
    <source>
        <dbReference type="Proteomes" id="UP000177740"/>
    </source>
</evidence>
<reference evidence="7 8" key="1">
    <citation type="journal article" date="2016" name="Nat. Commun.">
        <title>Thousands of microbial genomes shed light on interconnected biogeochemical processes in an aquifer system.</title>
        <authorList>
            <person name="Anantharaman K."/>
            <person name="Brown C.T."/>
            <person name="Hug L.A."/>
            <person name="Sharon I."/>
            <person name="Castelle C.J."/>
            <person name="Probst A.J."/>
            <person name="Thomas B.C."/>
            <person name="Singh A."/>
            <person name="Wilkins M.J."/>
            <person name="Karaoz U."/>
            <person name="Brodie E.L."/>
            <person name="Williams K.H."/>
            <person name="Hubbard S.S."/>
            <person name="Banfield J.F."/>
        </authorList>
    </citation>
    <scope>NUCLEOTIDE SEQUENCE [LARGE SCALE GENOMIC DNA]</scope>
</reference>
<dbReference type="InterPro" id="IPR005952">
    <property type="entry name" value="Phosphogly_mut1"/>
</dbReference>
<dbReference type="InterPro" id="IPR029033">
    <property type="entry name" value="His_PPase_superfam"/>
</dbReference>
<feature type="binding site" evidence="4 6">
    <location>
        <begin position="136"/>
        <end position="137"/>
    </location>
    <ligand>
        <name>substrate</name>
    </ligand>
</feature>
<comment type="function">
    <text evidence="4">Catalyzes the interconversion of 2-phosphoglycerate and 3-phosphoglycerate.</text>
</comment>
<keyword evidence="3 4" id="KW-0413">Isomerase</keyword>
<dbReference type="SMART" id="SM00855">
    <property type="entry name" value="PGAM"/>
    <property type="match status" value="1"/>
</dbReference>
<feature type="binding site" evidence="4 6">
    <location>
        <position position="58"/>
    </location>
    <ligand>
        <name>substrate</name>
    </ligand>
</feature>
<feature type="binding site" evidence="4 6">
    <location>
        <begin position="21"/>
        <end position="22"/>
    </location>
    <ligand>
        <name>substrate</name>
    </ligand>
</feature>
<dbReference type="CDD" id="cd07067">
    <property type="entry name" value="HP_PGM_like"/>
    <property type="match status" value="1"/>
</dbReference>
<comment type="similarity">
    <text evidence="1 4">Belongs to the phosphoglycerate mutase family. BPG-dependent PGAM subfamily.</text>
</comment>